<gene>
    <name evidence="2" type="ORF">Tco025E_04426</name>
</gene>
<dbReference type="Proteomes" id="UP000284403">
    <property type="component" value="Unassembled WGS sequence"/>
</dbReference>
<keyword evidence="1" id="KW-0175">Coiled coil</keyword>
<reference evidence="2 3" key="1">
    <citation type="journal article" date="2018" name="BMC Genomics">
        <title>Genomic comparison of Trypanosoma conorhini and Trypanosoma rangeli to Trypanosoma cruzi strains of high and low virulence.</title>
        <authorList>
            <person name="Bradwell K.R."/>
            <person name="Koparde V.N."/>
            <person name="Matveyev A.V."/>
            <person name="Serrano M.G."/>
            <person name="Alves J.M."/>
            <person name="Parikh H."/>
            <person name="Huang B."/>
            <person name="Lee V."/>
            <person name="Espinosa-Alvarez O."/>
            <person name="Ortiz P.A."/>
            <person name="Costa-Martins A.G."/>
            <person name="Teixeira M.M."/>
            <person name="Buck G.A."/>
        </authorList>
    </citation>
    <scope>NUCLEOTIDE SEQUENCE [LARGE SCALE GENOMIC DNA]</scope>
    <source>
        <strain evidence="2 3">025E</strain>
    </source>
</reference>
<comment type="caution">
    <text evidence="2">The sequence shown here is derived from an EMBL/GenBank/DDBJ whole genome shotgun (WGS) entry which is preliminary data.</text>
</comment>
<evidence type="ECO:0000256" key="1">
    <source>
        <dbReference type="SAM" id="Coils"/>
    </source>
</evidence>
<dbReference type="GeneID" id="40318037"/>
<dbReference type="OrthoDB" id="21128at2759"/>
<sequence>MDTLAYVCRERNANAVRFEVPLISVKANAFGDEVPALMSSHRRLLCMNVKQPNRLRVLYRQGKYVEAEVGAPVLRHLVSSEGHLDYCAFFAVGGESVSRLKPVNYANGETKILLQEVNLQEELYGVAVGSGETAYALGKAHIFEVDMEAATKKATMDLASKTLVRYPVIGYHHEAKLLLAPAKQNCLDLISTDTRKSILPKVWEPHGGSVPTAAFFLQRRGFANESAGNVFIVTATCGNTELRLWCYNKTKQTFSLMQDLCISVETDADTTEANKEEESFLISCTATEEYITLCSKRHSLAVVVELHRSNFKVDRVTSWKLQGPAIASVAMVGKVAESALSGSVAYQLMLGVRTASGFFEEVLDVEKLVGASNTATMKQNSVAKWFPQHETEGNVIAAKLPTALTAVSSSVLGDKTTNAVSQAMASRIVRQQASQFCDKLRSIDERVVDLQKRASEAMRLFQETRAREEAQTIGRKFATRNKGRLELLQQQQQEQQEQSLAVESPETLNASQQEFLDQIHAILEEVDPGAAESAESTVKAVLTQRLKDAVAKGAKEAEQMDLGIVVPTIRSTDSMRVFSNGTDSAMRVLIRAIKDHHALMQAPLKASTNASAECITKAREFGASIKHEMKKLSEELNETKNAVSQLSVVAVPVAPDVLVSRAVAAAEANDWTTAFNIALAASDIAVLLGFLQNEVCTENMSTITRPQAISLTAFLSLCLQLSFELNSQPELIPLRIQIMDAFYVEWDDALKEIKQKATEDASEKNSLFELSKQELGRVLEPLSGVDDSVIDRRSRNRLRLLRRLIGSFLA</sequence>
<accession>A0A3R7L2T9</accession>
<evidence type="ECO:0000313" key="2">
    <source>
        <dbReference type="EMBL" id="RNF18552.1"/>
    </source>
</evidence>
<feature type="coiled-coil region" evidence="1">
    <location>
        <begin position="622"/>
        <end position="649"/>
    </location>
</feature>
<name>A0A3R7L2T9_9TRYP</name>
<evidence type="ECO:0000313" key="3">
    <source>
        <dbReference type="Proteomes" id="UP000284403"/>
    </source>
</evidence>
<protein>
    <submittedName>
        <fullName evidence="2">Uncharacterized protein</fullName>
    </submittedName>
</protein>
<dbReference type="EMBL" id="MKKU01000228">
    <property type="protein sequence ID" value="RNF18552.1"/>
    <property type="molecule type" value="Genomic_DNA"/>
</dbReference>
<keyword evidence="3" id="KW-1185">Reference proteome</keyword>
<proteinExistence type="predicted"/>
<dbReference type="RefSeq" id="XP_029228533.1">
    <property type="nucleotide sequence ID" value="XM_029371336.1"/>
</dbReference>
<dbReference type="AlphaFoldDB" id="A0A3R7L2T9"/>
<organism evidence="2 3">
    <name type="scientific">Trypanosoma conorhini</name>
    <dbReference type="NCBI Taxonomy" id="83891"/>
    <lineage>
        <taxon>Eukaryota</taxon>
        <taxon>Discoba</taxon>
        <taxon>Euglenozoa</taxon>
        <taxon>Kinetoplastea</taxon>
        <taxon>Metakinetoplastina</taxon>
        <taxon>Trypanosomatida</taxon>
        <taxon>Trypanosomatidae</taxon>
        <taxon>Trypanosoma</taxon>
    </lineage>
</organism>